<dbReference type="AlphaFoldDB" id="A0A0C2C815"/>
<dbReference type="EMBL" id="KN743614">
    <property type="protein sequence ID" value="KIH52453.1"/>
    <property type="molecule type" value="Genomic_DNA"/>
</dbReference>
<proteinExistence type="predicted"/>
<name>A0A0C2C815_9BILA</name>
<protein>
    <recommendedName>
        <fullName evidence="1">Integrase catalytic domain-containing protein</fullName>
    </recommendedName>
</protein>
<dbReference type="Gene3D" id="3.30.420.10">
    <property type="entry name" value="Ribonuclease H-like superfamily/Ribonuclease H"/>
    <property type="match status" value="1"/>
</dbReference>
<organism evidence="2 3">
    <name type="scientific">Ancylostoma duodenale</name>
    <dbReference type="NCBI Taxonomy" id="51022"/>
    <lineage>
        <taxon>Eukaryota</taxon>
        <taxon>Metazoa</taxon>
        <taxon>Ecdysozoa</taxon>
        <taxon>Nematoda</taxon>
        <taxon>Chromadorea</taxon>
        <taxon>Rhabditida</taxon>
        <taxon>Rhabditina</taxon>
        <taxon>Rhabditomorpha</taxon>
        <taxon>Strongyloidea</taxon>
        <taxon>Ancylostomatidae</taxon>
        <taxon>Ancylostomatinae</taxon>
        <taxon>Ancylostoma</taxon>
    </lineage>
</organism>
<dbReference type="PROSITE" id="PS50994">
    <property type="entry name" value="INTEGRASE"/>
    <property type="match status" value="1"/>
</dbReference>
<accession>A0A0C2C815</accession>
<gene>
    <name evidence="2" type="ORF">ANCDUO_17447</name>
</gene>
<keyword evidence="3" id="KW-1185">Reference proteome</keyword>
<dbReference type="SUPFAM" id="SSF53098">
    <property type="entry name" value="Ribonuclease H-like"/>
    <property type="match status" value="1"/>
</dbReference>
<evidence type="ECO:0000313" key="3">
    <source>
        <dbReference type="Proteomes" id="UP000054047"/>
    </source>
</evidence>
<evidence type="ECO:0000259" key="1">
    <source>
        <dbReference type="PROSITE" id="PS50994"/>
    </source>
</evidence>
<dbReference type="OrthoDB" id="5865975at2759"/>
<sequence length="111" mass="12471">MTECILKFGGMTELVSDNASYLKGELLTELERLLRIDRYFTTPYHHEGNGACERVFATIQEMLRTYISANKLDWDLFLPACSHITPVSAVAPTSHHSFQCLVETPSSTSIC</sequence>
<dbReference type="InterPro" id="IPR036397">
    <property type="entry name" value="RNaseH_sf"/>
</dbReference>
<feature type="domain" description="Integrase catalytic" evidence="1">
    <location>
        <begin position="1"/>
        <end position="111"/>
    </location>
</feature>
<dbReference type="InterPro" id="IPR012337">
    <property type="entry name" value="RNaseH-like_sf"/>
</dbReference>
<evidence type="ECO:0000313" key="2">
    <source>
        <dbReference type="EMBL" id="KIH52453.1"/>
    </source>
</evidence>
<dbReference type="Proteomes" id="UP000054047">
    <property type="component" value="Unassembled WGS sequence"/>
</dbReference>
<dbReference type="GO" id="GO:0003676">
    <property type="term" value="F:nucleic acid binding"/>
    <property type="evidence" value="ECO:0007669"/>
    <property type="project" value="InterPro"/>
</dbReference>
<dbReference type="GO" id="GO:0015074">
    <property type="term" value="P:DNA integration"/>
    <property type="evidence" value="ECO:0007669"/>
    <property type="project" value="InterPro"/>
</dbReference>
<dbReference type="InterPro" id="IPR001584">
    <property type="entry name" value="Integrase_cat-core"/>
</dbReference>
<reference evidence="2 3" key="1">
    <citation type="submission" date="2013-12" db="EMBL/GenBank/DDBJ databases">
        <title>Draft genome of the parsitic nematode Ancylostoma duodenale.</title>
        <authorList>
            <person name="Mitreva M."/>
        </authorList>
    </citation>
    <scope>NUCLEOTIDE SEQUENCE [LARGE SCALE GENOMIC DNA]</scope>
    <source>
        <strain evidence="2 3">Zhejiang</strain>
    </source>
</reference>